<name>A0A0E9T9Y8_ANGAN</name>
<proteinExistence type="predicted"/>
<accession>A0A0E9T9Y8</accession>
<organism evidence="1">
    <name type="scientific">Anguilla anguilla</name>
    <name type="common">European freshwater eel</name>
    <name type="synonym">Muraena anguilla</name>
    <dbReference type="NCBI Taxonomy" id="7936"/>
    <lineage>
        <taxon>Eukaryota</taxon>
        <taxon>Metazoa</taxon>
        <taxon>Chordata</taxon>
        <taxon>Craniata</taxon>
        <taxon>Vertebrata</taxon>
        <taxon>Euteleostomi</taxon>
        <taxon>Actinopterygii</taxon>
        <taxon>Neopterygii</taxon>
        <taxon>Teleostei</taxon>
        <taxon>Anguilliformes</taxon>
        <taxon>Anguillidae</taxon>
        <taxon>Anguilla</taxon>
    </lineage>
</organism>
<protein>
    <submittedName>
        <fullName evidence="1">Uncharacterized protein</fullName>
    </submittedName>
</protein>
<sequence length="19" mass="2120">MDVDHSASDHQPRISVRAV</sequence>
<dbReference type="AlphaFoldDB" id="A0A0E9T9Y8"/>
<evidence type="ECO:0000313" key="1">
    <source>
        <dbReference type="EMBL" id="JAH49548.1"/>
    </source>
</evidence>
<dbReference type="EMBL" id="GBXM01059029">
    <property type="protein sequence ID" value="JAH49548.1"/>
    <property type="molecule type" value="Transcribed_RNA"/>
</dbReference>
<reference evidence="1" key="1">
    <citation type="submission" date="2014-11" db="EMBL/GenBank/DDBJ databases">
        <authorList>
            <person name="Amaro Gonzalez C."/>
        </authorList>
    </citation>
    <scope>NUCLEOTIDE SEQUENCE</scope>
</reference>
<reference evidence="1" key="2">
    <citation type="journal article" date="2015" name="Fish Shellfish Immunol.">
        <title>Early steps in the European eel (Anguilla anguilla)-Vibrio vulnificus interaction in the gills: Role of the RtxA13 toxin.</title>
        <authorList>
            <person name="Callol A."/>
            <person name="Pajuelo D."/>
            <person name="Ebbesson L."/>
            <person name="Teles M."/>
            <person name="MacKenzie S."/>
            <person name="Amaro C."/>
        </authorList>
    </citation>
    <scope>NUCLEOTIDE SEQUENCE</scope>
</reference>